<organism evidence="2 3">
    <name type="scientific">Neofusicoccum ribis</name>
    <dbReference type="NCBI Taxonomy" id="45134"/>
    <lineage>
        <taxon>Eukaryota</taxon>
        <taxon>Fungi</taxon>
        <taxon>Dikarya</taxon>
        <taxon>Ascomycota</taxon>
        <taxon>Pezizomycotina</taxon>
        <taxon>Dothideomycetes</taxon>
        <taxon>Dothideomycetes incertae sedis</taxon>
        <taxon>Botryosphaeriales</taxon>
        <taxon>Botryosphaeriaceae</taxon>
        <taxon>Neofusicoccum</taxon>
    </lineage>
</organism>
<accession>A0ABR3SEC6</accession>
<keyword evidence="3" id="KW-1185">Reference proteome</keyword>
<evidence type="ECO:0000313" key="2">
    <source>
        <dbReference type="EMBL" id="KAL1618732.1"/>
    </source>
</evidence>
<dbReference type="EMBL" id="JAJVDC020000203">
    <property type="protein sequence ID" value="KAL1618732.1"/>
    <property type="molecule type" value="Genomic_DNA"/>
</dbReference>
<protein>
    <submittedName>
        <fullName evidence="2">Uncharacterized protein</fullName>
    </submittedName>
</protein>
<keyword evidence="1" id="KW-1133">Transmembrane helix</keyword>
<name>A0ABR3SEC6_9PEZI</name>
<gene>
    <name evidence="2" type="ORF">SLS56_010462</name>
</gene>
<dbReference type="Proteomes" id="UP001521116">
    <property type="component" value="Unassembled WGS sequence"/>
</dbReference>
<proteinExistence type="predicted"/>
<evidence type="ECO:0000256" key="1">
    <source>
        <dbReference type="SAM" id="Phobius"/>
    </source>
</evidence>
<sequence>MPLLEIAMLEMPLLEIALLGMPLLGMLLLEIALLEIALLGMALLGMALLGILLLWIPLLEIPLLGMTLLGITLLRKLLLRKLLLGKLLLGKLLPGILLLGRALVEIPLSTESTEETALLERAVSADDRVAGLDDNAERALATLDGRLVATVCTLLKIWLEEMEGTSDCWLETVLLGAREMPEEDVTLPTNAPAWVLSKLGREETPLLDDSSLEVDKALVLEDTVEIDKAEDTARLCDDESAALEDGARDVNDGDALLGTPKVEDAGVGRRTVDVNPDDERTLEVKERGAVEEPDDAESTVALEDKTAVPLVGKLVETNRILHPGLRGLAATCRGRI</sequence>
<comment type="caution">
    <text evidence="2">The sequence shown here is derived from an EMBL/GenBank/DDBJ whole genome shotgun (WGS) entry which is preliminary data.</text>
</comment>
<keyword evidence="1" id="KW-0812">Transmembrane</keyword>
<evidence type="ECO:0000313" key="3">
    <source>
        <dbReference type="Proteomes" id="UP001521116"/>
    </source>
</evidence>
<keyword evidence="1" id="KW-0472">Membrane</keyword>
<reference evidence="2 3" key="1">
    <citation type="submission" date="2024-02" db="EMBL/GenBank/DDBJ databases">
        <title>De novo assembly and annotation of 12 fungi associated with fruit tree decline syndrome in Ontario, Canada.</title>
        <authorList>
            <person name="Sulman M."/>
            <person name="Ellouze W."/>
            <person name="Ilyukhin E."/>
        </authorList>
    </citation>
    <scope>NUCLEOTIDE SEQUENCE [LARGE SCALE GENOMIC DNA]</scope>
    <source>
        <strain evidence="2 3">M1-105</strain>
    </source>
</reference>
<feature type="transmembrane region" description="Helical" evidence="1">
    <location>
        <begin position="61"/>
        <end position="78"/>
    </location>
</feature>